<dbReference type="OrthoDB" id="1492360at2"/>
<gene>
    <name evidence="2" type="ORF">ESA94_11015</name>
</gene>
<feature type="transmembrane region" description="Helical" evidence="1">
    <location>
        <begin position="215"/>
        <end position="234"/>
    </location>
</feature>
<feature type="transmembrane region" description="Helical" evidence="1">
    <location>
        <begin position="321"/>
        <end position="341"/>
    </location>
</feature>
<evidence type="ECO:0008006" key="4">
    <source>
        <dbReference type="Google" id="ProtNLM"/>
    </source>
</evidence>
<dbReference type="EMBL" id="SDHW01000002">
    <property type="protein sequence ID" value="RXK60976.1"/>
    <property type="molecule type" value="Genomic_DNA"/>
</dbReference>
<sequence>MAVGFLCSRLLLSIGTISLITNAFIQGNLKERFQQFISDKLSIGISCLFLLPFISGLWSSDKQEWVSIMQDKLPLLLLPFALISQKGIERKQLLWFKLFWIGLMFGGSVWSAVQYAAELQYFNNAYQFSQTIPTPAANDHIRFSMGIVIALLFWLKIEEWKAIASKLFITTIRVAVLWLTIYLHILGAKTGLLGLYVVVLPLLILQLYKSGKQKAAAVALAAVLFLPLLSYALLPTFRVRVHYVLFEQVNWNAQEFAGRFSDANRWTSIQSGWYLFKQNWLGGVGYGDIKTQAGVWYASHASEVAITEQFLPLNQWMMSGSGAGILAVLLFTAVAFMPLFLEKWKHHKQALAFVLFMNLVFLYESTIDDQFGVFLYCFFILYWNCTINLEKNELLKCNPSPL</sequence>
<feature type="transmembrane region" description="Helical" evidence="1">
    <location>
        <begin position="95"/>
        <end position="117"/>
    </location>
</feature>
<feature type="transmembrane region" description="Helical" evidence="1">
    <location>
        <begin position="137"/>
        <end position="155"/>
    </location>
</feature>
<organism evidence="2 3">
    <name type="scientific">Lacibacter luteus</name>
    <dbReference type="NCBI Taxonomy" id="2508719"/>
    <lineage>
        <taxon>Bacteria</taxon>
        <taxon>Pseudomonadati</taxon>
        <taxon>Bacteroidota</taxon>
        <taxon>Chitinophagia</taxon>
        <taxon>Chitinophagales</taxon>
        <taxon>Chitinophagaceae</taxon>
        <taxon>Lacibacter</taxon>
    </lineage>
</organism>
<name>A0A4Q1CK10_9BACT</name>
<evidence type="ECO:0000313" key="2">
    <source>
        <dbReference type="EMBL" id="RXK60976.1"/>
    </source>
</evidence>
<dbReference type="Proteomes" id="UP000290204">
    <property type="component" value="Unassembled WGS sequence"/>
</dbReference>
<reference evidence="2 3" key="1">
    <citation type="submission" date="2019-01" db="EMBL/GenBank/DDBJ databases">
        <title>Lacibacter sp. strain TTM-7.</title>
        <authorList>
            <person name="Chen W.-M."/>
        </authorList>
    </citation>
    <scope>NUCLEOTIDE SEQUENCE [LARGE SCALE GENOMIC DNA]</scope>
    <source>
        <strain evidence="2 3">TTM-7</strain>
    </source>
</reference>
<protein>
    <recommendedName>
        <fullName evidence="4">O-antigen ligase domain-containing protein</fullName>
    </recommendedName>
</protein>
<evidence type="ECO:0000313" key="3">
    <source>
        <dbReference type="Proteomes" id="UP000290204"/>
    </source>
</evidence>
<evidence type="ECO:0000256" key="1">
    <source>
        <dbReference type="SAM" id="Phobius"/>
    </source>
</evidence>
<comment type="caution">
    <text evidence="2">The sequence shown here is derived from an EMBL/GenBank/DDBJ whole genome shotgun (WGS) entry which is preliminary data.</text>
</comment>
<accession>A0A4Q1CK10</accession>
<dbReference type="AlphaFoldDB" id="A0A4Q1CK10"/>
<feature type="transmembrane region" description="Helical" evidence="1">
    <location>
        <begin position="41"/>
        <end position="59"/>
    </location>
</feature>
<keyword evidence="1" id="KW-0472">Membrane</keyword>
<dbReference type="RefSeq" id="WP_129130937.1">
    <property type="nucleotide sequence ID" value="NZ_SDHW01000002.1"/>
</dbReference>
<proteinExistence type="predicted"/>
<keyword evidence="1" id="KW-0812">Transmembrane</keyword>
<keyword evidence="1" id="KW-1133">Transmembrane helix</keyword>
<keyword evidence="3" id="KW-1185">Reference proteome</keyword>
<feature type="transmembrane region" description="Helical" evidence="1">
    <location>
        <begin position="12"/>
        <end position="29"/>
    </location>
</feature>